<organism evidence="1 2">
    <name type="scientific">Racocetra persica</name>
    <dbReference type="NCBI Taxonomy" id="160502"/>
    <lineage>
        <taxon>Eukaryota</taxon>
        <taxon>Fungi</taxon>
        <taxon>Fungi incertae sedis</taxon>
        <taxon>Mucoromycota</taxon>
        <taxon>Glomeromycotina</taxon>
        <taxon>Glomeromycetes</taxon>
        <taxon>Diversisporales</taxon>
        <taxon>Gigasporaceae</taxon>
        <taxon>Racocetra</taxon>
    </lineage>
</organism>
<keyword evidence="2" id="KW-1185">Reference proteome</keyword>
<evidence type="ECO:0000313" key="2">
    <source>
        <dbReference type="Proteomes" id="UP000789920"/>
    </source>
</evidence>
<name>A0ACA9S006_9GLOM</name>
<dbReference type="EMBL" id="CAJVQC010080185">
    <property type="protein sequence ID" value="CAG8817778.1"/>
    <property type="molecule type" value="Genomic_DNA"/>
</dbReference>
<reference evidence="1" key="1">
    <citation type="submission" date="2021-06" db="EMBL/GenBank/DDBJ databases">
        <authorList>
            <person name="Kallberg Y."/>
            <person name="Tangrot J."/>
            <person name="Rosling A."/>
        </authorList>
    </citation>
    <scope>NUCLEOTIDE SEQUENCE</scope>
    <source>
        <strain evidence="1">MA461A</strain>
    </source>
</reference>
<evidence type="ECO:0000313" key="1">
    <source>
        <dbReference type="EMBL" id="CAG8817778.1"/>
    </source>
</evidence>
<gene>
    <name evidence="1" type="ORF">RPERSI_LOCUS24769</name>
</gene>
<dbReference type="Proteomes" id="UP000789920">
    <property type="component" value="Unassembled WGS sequence"/>
</dbReference>
<protein>
    <submittedName>
        <fullName evidence="1">34112_t:CDS:1</fullName>
    </submittedName>
</protein>
<feature type="non-terminal residue" evidence="1">
    <location>
        <position position="233"/>
    </location>
</feature>
<feature type="non-terminal residue" evidence="1">
    <location>
        <position position="1"/>
    </location>
</feature>
<sequence>TFRDIHKRLMAATDKRVGVLDELLTIIRTVKIYAMEDDFRNKVVVARDNELNELNNYMFTRMYIRILWEISTFLMMLFSFFLYTKILGNELTSSIDFTAIILFKNLLHILNEAPSIIISITQALVSISRIEEFLKESEIDSKITENNSVILDNNNCIGFDNATIQWTNNKGPNKFALNNLNIRFLPGKLSIIFGPSGCGKSCLLKALLALDVKCSEGHVFSPKKGRIAYVAQT</sequence>
<accession>A0ACA9S006</accession>
<proteinExistence type="predicted"/>
<comment type="caution">
    <text evidence="1">The sequence shown here is derived from an EMBL/GenBank/DDBJ whole genome shotgun (WGS) entry which is preliminary data.</text>
</comment>